<evidence type="ECO:0000313" key="2">
    <source>
        <dbReference type="Proteomes" id="UP000076482"/>
    </source>
</evidence>
<comment type="caution">
    <text evidence="1">The sequence shown here is derived from an EMBL/GenBank/DDBJ whole genome shotgun (WGS) entry which is preliminary data.</text>
</comment>
<dbReference type="PATRIC" id="fig|1396.535.peg.1026"/>
<proteinExistence type="predicted"/>
<dbReference type="EMBL" id="LJKE01000020">
    <property type="protein sequence ID" value="KZD71227.1"/>
    <property type="molecule type" value="Genomic_DNA"/>
</dbReference>
<organism evidence="1 2">
    <name type="scientific">Bacillus cereus</name>
    <dbReference type="NCBI Taxonomy" id="1396"/>
    <lineage>
        <taxon>Bacteria</taxon>
        <taxon>Bacillati</taxon>
        <taxon>Bacillota</taxon>
        <taxon>Bacilli</taxon>
        <taxon>Bacillales</taxon>
        <taxon>Bacillaceae</taxon>
        <taxon>Bacillus</taxon>
        <taxon>Bacillus cereus group</taxon>
    </lineage>
</organism>
<accession>A0A161T9E5</accession>
<protein>
    <recommendedName>
        <fullName evidence="3">YgiT-type zinc finger protein</fullName>
    </recommendedName>
</protein>
<dbReference type="AlphaFoldDB" id="A0A161T9E5"/>
<evidence type="ECO:0000313" key="1">
    <source>
        <dbReference type="EMBL" id="KZD71227.1"/>
    </source>
</evidence>
<dbReference type="Proteomes" id="UP000076482">
    <property type="component" value="Unassembled WGS sequence"/>
</dbReference>
<name>A0A161T9E5_BACCE</name>
<evidence type="ECO:0008006" key="3">
    <source>
        <dbReference type="Google" id="ProtNLM"/>
    </source>
</evidence>
<dbReference type="RefSeq" id="WP_063260121.1">
    <property type="nucleotide sequence ID" value="NZ_LJKE01000020.1"/>
</dbReference>
<sequence length="111" mass="12895">MKKRMMQTCCKECKSGTYKLWKISLTVKTRHVQRALIPIENVPVYKCTICGHQEMSEQAKMLVSVVQKSNLRAMQELAIQSHMESFESMESFEKQMVPMSLGKIKKMFMAK</sequence>
<gene>
    <name evidence="1" type="ORF">B4088_0957</name>
</gene>
<reference evidence="1 2" key="1">
    <citation type="submission" date="2015-09" db="EMBL/GenBank/DDBJ databases">
        <title>Bacillus cereus food isolates.</title>
        <authorList>
            <person name="Boekhorst J."/>
        </authorList>
    </citation>
    <scope>NUCLEOTIDE SEQUENCE [LARGE SCALE GENOMIC DNA]</scope>
    <source>
        <strain evidence="1 2">B4088</strain>
    </source>
</reference>